<evidence type="ECO:0000313" key="3">
    <source>
        <dbReference type="Proteomes" id="UP000324326"/>
    </source>
</evidence>
<organism evidence="2 3">
    <name type="scientific">Bacillus swezeyi</name>
    <dbReference type="NCBI Taxonomy" id="1925020"/>
    <lineage>
        <taxon>Bacteria</taxon>
        <taxon>Bacillati</taxon>
        <taxon>Bacillota</taxon>
        <taxon>Bacilli</taxon>
        <taxon>Bacillales</taxon>
        <taxon>Bacillaceae</taxon>
        <taxon>Bacillus</taxon>
    </lineage>
</organism>
<keyword evidence="1" id="KW-0175">Coiled coil</keyword>
<evidence type="ECO:0000313" key="2">
    <source>
        <dbReference type="EMBL" id="KAA6449670.1"/>
    </source>
</evidence>
<dbReference type="AlphaFoldDB" id="A0A5M8RQR6"/>
<proteinExistence type="predicted"/>
<dbReference type="Proteomes" id="UP000324326">
    <property type="component" value="Unassembled WGS sequence"/>
</dbReference>
<sequence>MKTHVLWASVCVLVLIITSFFVHRQQDLKVKNLTEKNQILEENIKKMNQKEIDGSASKNKAFFEAFFNYSDADKRLDDVKKLTTQKGLDHAFPSRTNENHTVSVQSELLSLESYSKNIDESSELFLNVVELATTANSVTTNQTLIVQTTLKKVNNEWLVDDVQIKGNG</sequence>
<accession>A0A5M8RQR6</accession>
<name>A0A5M8RQR6_9BACI</name>
<dbReference type="RefSeq" id="WP_150149895.1">
    <property type="nucleotide sequence ID" value="NZ_QSND01000003.1"/>
</dbReference>
<reference evidence="2 3" key="1">
    <citation type="submission" date="2018-08" db="EMBL/GenBank/DDBJ databases">
        <title>Bacillus phenotypic plasticity.</title>
        <authorList>
            <person name="Hurtado E."/>
        </authorList>
    </citation>
    <scope>NUCLEOTIDE SEQUENCE [LARGE SCALE GENOMIC DNA]</scope>
    <source>
        <strain evidence="2 3">427</strain>
    </source>
</reference>
<comment type="caution">
    <text evidence="2">The sequence shown here is derived from an EMBL/GenBank/DDBJ whole genome shotgun (WGS) entry which is preliminary data.</text>
</comment>
<evidence type="ECO:0000256" key="1">
    <source>
        <dbReference type="SAM" id="Coils"/>
    </source>
</evidence>
<feature type="coiled-coil region" evidence="1">
    <location>
        <begin position="23"/>
        <end position="50"/>
    </location>
</feature>
<protein>
    <submittedName>
        <fullName evidence="2">Uncharacterized protein</fullName>
    </submittedName>
</protein>
<dbReference type="EMBL" id="QSND01000003">
    <property type="protein sequence ID" value="KAA6449670.1"/>
    <property type="molecule type" value="Genomic_DNA"/>
</dbReference>
<gene>
    <name evidence="2" type="ORF">DX927_17650</name>
</gene>